<sequence length="291" mass="29515">MSDQSSAELEREAEAARAKVAGTAQSIRNKLTAGQMIDEFSEMLTGGDLSGMAHNLKAQVRDNPLPIALVGAGIAWLAFGRGVTGQPSNGAPGHHVSVAQWPKAGPSSDQHGSLVSTVTEGAKSIAEGAKSAIGAVGETVGEMASGAASKADNLRHGVASGGGQLPRAASNLADQEPLLIAALGLTFGAVIGALLPATEFEKEQIGPQADRLRETAKELLEKGRDSAERVASTAFDALKHEADRQGLSSEGPSVGERLGKVVTSAADAAGDAVRDELGASGDDTPKDAPTI</sequence>
<comment type="caution">
    <text evidence="2">The sequence shown here is derived from an EMBL/GenBank/DDBJ whole genome shotgun (WGS) entry which is preliminary data.</text>
</comment>
<proteinExistence type="predicted"/>
<organism evidence="2 3">
    <name type="scientific">Kaistia defluvii</name>
    <dbReference type="NCBI Taxonomy" id="410841"/>
    <lineage>
        <taxon>Bacteria</taxon>
        <taxon>Pseudomonadati</taxon>
        <taxon>Pseudomonadota</taxon>
        <taxon>Alphaproteobacteria</taxon>
        <taxon>Hyphomicrobiales</taxon>
        <taxon>Kaistiaceae</taxon>
        <taxon>Kaistia</taxon>
    </lineage>
</organism>
<evidence type="ECO:0000313" key="2">
    <source>
        <dbReference type="EMBL" id="MET4634937.1"/>
    </source>
</evidence>
<dbReference type="RefSeq" id="WP_354552047.1">
    <property type="nucleotide sequence ID" value="NZ_JBEPSM010000002.1"/>
</dbReference>
<evidence type="ECO:0000256" key="1">
    <source>
        <dbReference type="SAM" id="MobiDB-lite"/>
    </source>
</evidence>
<gene>
    <name evidence="2" type="ORF">ABIE08_002883</name>
</gene>
<accession>A0ABV2R0Y8</accession>
<feature type="region of interest" description="Disordered" evidence="1">
    <location>
        <begin position="1"/>
        <end position="24"/>
    </location>
</feature>
<keyword evidence="3" id="KW-1185">Reference proteome</keyword>
<dbReference type="Proteomes" id="UP001549321">
    <property type="component" value="Unassembled WGS sequence"/>
</dbReference>
<reference evidence="2 3" key="1">
    <citation type="submission" date="2024-06" db="EMBL/GenBank/DDBJ databases">
        <title>Sorghum-associated microbial communities from plants grown in Nebraska, USA.</title>
        <authorList>
            <person name="Schachtman D."/>
        </authorList>
    </citation>
    <scope>NUCLEOTIDE SEQUENCE [LARGE SCALE GENOMIC DNA]</scope>
    <source>
        <strain evidence="2 3">3207</strain>
    </source>
</reference>
<feature type="region of interest" description="Disordered" evidence="1">
    <location>
        <begin position="272"/>
        <end position="291"/>
    </location>
</feature>
<name>A0ABV2R0Y8_9HYPH</name>
<evidence type="ECO:0000313" key="3">
    <source>
        <dbReference type="Proteomes" id="UP001549321"/>
    </source>
</evidence>
<protein>
    <recommendedName>
        <fullName evidence="4">DUF3618 domain-containing protein</fullName>
    </recommendedName>
</protein>
<dbReference type="EMBL" id="JBEPSM010000002">
    <property type="protein sequence ID" value="MET4634937.1"/>
    <property type="molecule type" value="Genomic_DNA"/>
</dbReference>
<evidence type="ECO:0008006" key="4">
    <source>
        <dbReference type="Google" id="ProtNLM"/>
    </source>
</evidence>
<feature type="compositionally biased region" description="Basic and acidic residues" evidence="1">
    <location>
        <begin position="8"/>
        <end position="17"/>
    </location>
</feature>